<evidence type="ECO:0008006" key="4">
    <source>
        <dbReference type="Google" id="ProtNLM"/>
    </source>
</evidence>
<accession>A0ABS5XPQ8</accession>
<evidence type="ECO:0000313" key="3">
    <source>
        <dbReference type="Proteomes" id="UP000740605"/>
    </source>
</evidence>
<gene>
    <name evidence="2" type="ORF">J0P97_00270</name>
</gene>
<name>A0ABS5XPQ8_9MICO</name>
<protein>
    <recommendedName>
        <fullName evidence="4">DUF3093 domain-containing protein</fullName>
    </recommendedName>
</protein>
<dbReference type="RefSeq" id="WP_215485773.1">
    <property type="nucleotide sequence ID" value="NZ_BAAAPJ010000001.1"/>
</dbReference>
<keyword evidence="1" id="KW-0812">Transmembrane</keyword>
<dbReference type="EMBL" id="JAFLHG010000001">
    <property type="protein sequence ID" value="MBT8796512.1"/>
    <property type="molecule type" value="Genomic_DNA"/>
</dbReference>
<reference evidence="2 3" key="1">
    <citation type="submission" date="2021-03" db="EMBL/GenBank/DDBJ databases">
        <title>Microbacterium pauli sp. nov., isolated from microfiltered milk.</title>
        <authorList>
            <person name="Bellassi P."/>
            <person name="Fontana A."/>
            <person name="Callegari M.L."/>
            <person name="Lorenzo M."/>
            <person name="Cappa F."/>
        </authorList>
    </citation>
    <scope>NUCLEOTIDE SEQUENCE [LARGE SCALE GENOMIC DNA]</scope>
    <source>
        <strain evidence="2 3">DSM 18909</strain>
    </source>
</reference>
<keyword evidence="3" id="KW-1185">Reference proteome</keyword>
<feature type="transmembrane region" description="Helical" evidence="1">
    <location>
        <begin position="31"/>
        <end position="49"/>
    </location>
</feature>
<dbReference type="Proteomes" id="UP000740605">
    <property type="component" value="Unassembled WGS sequence"/>
</dbReference>
<keyword evidence="1" id="KW-1133">Transmembrane helix</keyword>
<comment type="caution">
    <text evidence="2">The sequence shown here is derived from an EMBL/GenBank/DDBJ whole genome shotgun (WGS) entry which is preliminary data.</text>
</comment>
<sequence>MNYGVAIAFACFVAVVPFVAGAEVGYLVFYPLLGAILVALVFRVGLRRWGLLDRVARRAAVGESELLCTFARVESSSEKRSFPEGCGWLTISDSDLIFTLSTIRGDVLSTLSWPLVEIAGAQRVEVSGGREYSDLYIDVVGGESVTVSTNQPGGWNIRPMTDTDIDRLAARLRDKVQAVKRAP</sequence>
<keyword evidence="1" id="KW-0472">Membrane</keyword>
<organism evidence="2 3">
    <name type="scientific">Microbacterium flavum</name>
    <dbReference type="NCBI Taxonomy" id="415216"/>
    <lineage>
        <taxon>Bacteria</taxon>
        <taxon>Bacillati</taxon>
        <taxon>Actinomycetota</taxon>
        <taxon>Actinomycetes</taxon>
        <taxon>Micrococcales</taxon>
        <taxon>Microbacteriaceae</taxon>
        <taxon>Microbacterium</taxon>
    </lineage>
</organism>
<proteinExistence type="predicted"/>
<evidence type="ECO:0000256" key="1">
    <source>
        <dbReference type="SAM" id="Phobius"/>
    </source>
</evidence>
<evidence type="ECO:0000313" key="2">
    <source>
        <dbReference type="EMBL" id="MBT8796512.1"/>
    </source>
</evidence>